<keyword evidence="1" id="KW-0810">Translation regulation</keyword>
<dbReference type="InterPro" id="IPR014811">
    <property type="entry name" value="ArgoL1"/>
</dbReference>
<feature type="domain" description="PAZ" evidence="4">
    <location>
        <begin position="190"/>
        <end position="291"/>
    </location>
</feature>
<dbReference type="Pfam" id="PF16486">
    <property type="entry name" value="ArgoN"/>
    <property type="match status" value="1"/>
</dbReference>
<keyword evidence="7" id="KW-1185">Reference proteome</keyword>
<organism evidence="6 7">
    <name type="scientific">Chrysolophus pictus</name>
    <name type="common">Golden pheasant</name>
    <name type="synonym">Phasianus pictus</name>
    <dbReference type="NCBI Taxonomy" id="9089"/>
    <lineage>
        <taxon>Eukaryota</taxon>
        <taxon>Metazoa</taxon>
        <taxon>Chordata</taxon>
        <taxon>Craniata</taxon>
        <taxon>Vertebrata</taxon>
        <taxon>Euteleostomi</taxon>
        <taxon>Archelosauria</taxon>
        <taxon>Archosauria</taxon>
        <taxon>Dinosauria</taxon>
        <taxon>Saurischia</taxon>
        <taxon>Theropoda</taxon>
        <taxon>Coelurosauria</taxon>
        <taxon>Aves</taxon>
        <taxon>Neognathae</taxon>
        <taxon>Galloanserae</taxon>
        <taxon>Galliformes</taxon>
        <taxon>Phasianidae</taxon>
        <taxon>Phasianinae</taxon>
        <taxon>Chrysolophus</taxon>
    </lineage>
</organism>
<accession>A0A8C3PZ91</accession>
<name>A0A8C3PZ91_CHRPC</name>
<dbReference type="InterPro" id="IPR003165">
    <property type="entry name" value="Piwi"/>
</dbReference>
<evidence type="ECO:0000313" key="7">
    <source>
        <dbReference type="Proteomes" id="UP000694543"/>
    </source>
</evidence>
<dbReference type="InterPro" id="IPR045246">
    <property type="entry name" value="Piwi_ago-like"/>
</dbReference>
<evidence type="ECO:0000313" key="6">
    <source>
        <dbReference type="Ensembl" id="ENSCPIP00010010674.1"/>
    </source>
</evidence>
<dbReference type="CDD" id="cd04657">
    <property type="entry name" value="Piwi_ago-like"/>
    <property type="match status" value="1"/>
</dbReference>
<reference evidence="6" key="1">
    <citation type="submission" date="2025-08" db="UniProtKB">
        <authorList>
            <consortium name="Ensembl"/>
        </authorList>
    </citation>
    <scope>IDENTIFICATION</scope>
</reference>
<dbReference type="Proteomes" id="UP000694543">
    <property type="component" value="Unplaced"/>
</dbReference>
<evidence type="ECO:0000259" key="4">
    <source>
        <dbReference type="PROSITE" id="PS50821"/>
    </source>
</evidence>
<keyword evidence="2" id="KW-0694">RNA-binding</keyword>
<evidence type="ECO:0000256" key="2">
    <source>
        <dbReference type="ARBA" id="ARBA00022884"/>
    </source>
</evidence>
<feature type="domain" description="Piwi" evidence="5">
    <location>
        <begin position="314"/>
        <end position="615"/>
    </location>
</feature>
<proteinExistence type="predicted"/>
<dbReference type="SMART" id="SM01163">
    <property type="entry name" value="DUF1785"/>
    <property type="match status" value="1"/>
</dbReference>
<dbReference type="Ensembl" id="ENSCPIT00010012606.1">
    <property type="protein sequence ID" value="ENSCPIP00010010674.1"/>
    <property type="gene ID" value="ENSCPIG00010008261.1"/>
</dbReference>
<dbReference type="AlphaFoldDB" id="A0A8C3PZ91"/>
<dbReference type="Gene3D" id="3.30.420.10">
    <property type="entry name" value="Ribonuclease H-like superfamily/Ribonuclease H"/>
    <property type="match status" value="1"/>
</dbReference>
<reference evidence="6" key="2">
    <citation type="submission" date="2025-09" db="UniProtKB">
        <authorList>
            <consortium name="Ensembl"/>
        </authorList>
    </citation>
    <scope>IDENTIFICATION</scope>
</reference>
<dbReference type="InterPro" id="IPR036397">
    <property type="entry name" value="RNaseH_sf"/>
</dbReference>
<protein>
    <submittedName>
        <fullName evidence="6">Argonaute RISC catalytic component 2</fullName>
    </submittedName>
</protein>
<dbReference type="GO" id="GO:0003723">
    <property type="term" value="F:RNA binding"/>
    <property type="evidence" value="ECO:0007669"/>
    <property type="project" value="UniProtKB-KW"/>
</dbReference>
<dbReference type="InterPro" id="IPR032474">
    <property type="entry name" value="Argonaute_N"/>
</dbReference>
<dbReference type="InterPro" id="IPR036085">
    <property type="entry name" value="PAZ_dom_sf"/>
</dbReference>
<keyword evidence="3" id="KW-0943">RNA-mediated gene silencing</keyword>
<dbReference type="Gene3D" id="2.170.260.10">
    <property type="entry name" value="paz domain"/>
    <property type="match status" value="1"/>
</dbReference>
<evidence type="ECO:0000256" key="3">
    <source>
        <dbReference type="ARBA" id="ARBA00023158"/>
    </source>
</evidence>
<dbReference type="SMART" id="SM00950">
    <property type="entry name" value="Piwi"/>
    <property type="match status" value="1"/>
</dbReference>
<dbReference type="GO" id="GO:0006417">
    <property type="term" value="P:regulation of translation"/>
    <property type="evidence" value="ECO:0007669"/>
    <property type="project" value="UniProtKB-KW"/>
</dbReference>
<evidence type="ECO:0000256" key="1">
    <source>
        <dbReference type="ARBA" id="ARBA00022845"/>
    </source>
</evidence>
<dbReference type="PANTHER" id="PTHR22891">
    <property type="entry name" value="EUKARYOTIC TRANSLATION INITIATION FACTOR 2C"/>
    <property type="match status" value="1"/>
</dbReference>
<dbReference type="GO" id="GO:0031047">
    <property type="term" value="P:regulatory ncRNA-mediated gene silencing"/>
    <property type="evidence" value="ECO:0007669"/>
    <property type="project" value="UniProtKB-KW"/>
</dbReference>
<evidence type="ECO:0000259" key="5">
    <source>
        <dbReference type="PROSITE" id="PS50822"/>
    </source>
</evidence>
<dbReference type="InterPro" id="IPR003100">
    <property type="entry name" value="PAZ_dom"/>
</dbReference>
<dbReference type="PROSITE" id="PS50822">
    <property type="entry name" value="PIWI"/>
    <property type="match status" value="1"/>
</dbReference>
<sequence length="652" mass="74491">MQANFFEMDIPKIDIYHYELDIKPEKCPRRVNREIVEHMVQHFKTQIFGDRKPVFDGRKNLYTAMPLPIGRDKVELEVTLPGEGKDRIFKVAIKWMSCVSLQALHDALSGRLPSVPFETIQALDVVMRHLPSMRYTPVGRSFFTASEGCSNPLGGGREVWFGFHQSVRPSLWKMMLNIDVSATAFYKAQPVIEFVCEVLDFKSIEEQQKPLTDSQRVKFTKEIKGLKVEITHCGQMKRKYRVCNVTRRPASHQTPFVPIWYKHMHIWKCICNLQRNAFLKCLLGQPCFCKYAQGADSVEPMFRHLKNTYTGLQLVVVILPGKTPVYAEVKRVGDTVLGMATQCVQMKNVQRTTPQTLSNLCLKINVKLGGVNNILLPQGRPPVFQQPVIFLGADVTHPPAGDGKKPSIAAVVGSMDAHPNRYCATVRVQQHRQEIIQDLAAMVRELLIQFYKSTRFKPTRIIFYRDGVSEGQFQQVLHHELLAIREACIKLEKDYQPGITFIVVQKRHHTRLFCTDKNERVGKSGNIPAGTTVDTKITHPSEFDFYLCSHAGIQGTSRPSHYHVLWDDNRFSSDELQILTYQLCHTYVRCTRSVSIPAPAYYAHLVAFRARYHLVDKEHDSHTSGQSNGRDHQALAKAVQVHQDTLRTMYFA</sequence>
<dbReference type="PROSITE" id="PS50821">
    <property type="entry name" value="PAZ"/>
    <property type="match status" value="1"/>
</dbReference>
<dbReference type="InterPro" id="IPR012337">
    <property type="entry name" value="RNaseH-like_sf"/>
</dbReference>
<dbReference type="SUPFAM" id="SSF101690">
    <property type="entry name" value="PAZ domain"/>
    <property type="match status" value="1"/>
</dbReference>
<dbReference type="SUPFAM" id="SSF53098">
    <property type="entry name" value="Ribonuclease H-like"/>
    <property type="match status" value="1"/>
</dbReference>
<dbReference type="Pfam" id="PF08699">
    <property type="entry name" value="ArgoL1"/>
    <property type="match status" value="1"/>
</dbReference>
<dbReference type="Pfam" id="PF02171">
    <property type="entry name" value="Piwi"/>
    <property type="match status" value="1"/>
</dbReference>
<dbReference type="Gene3D" id="3.40.50.2300">
    <property type="match status" value="1"/>
</dbReference>